<evidence type="ECO:0000313" key="1">
    <source>
        <dbReference type="EMBL" id="KAF2467833.1"/>
    </source>
</evidence>
<comment type="caution">
    <text evidence="1">The sequence shown here is derived from an EMBL/GenBank/DDBJ whole genome shotgun (WGS) entry which is preliminary data.</text>
</comment>
<sequence>MRFHLVALLTFPIAISSSASTSFDYIIIGGGTAGLVLANRLSSDSNISVAVIEAGDSVFNNPNVTSVTVFGLSLGSSIDWSYISRPQKYTGNRTLTYNAGKALGGTSTINGMTYLRAEKVQIDAWEKLGNEGWNWEGLWPYYLKKEAFQHPTEVQTENGATFESEAHGFNGAVAVGWSKYLMGQNMSDILRQTSEALGYHANSDANDGSMSGFTTWPLTLNATTNIREDAARAYYYPISGSRPNLCLFLNTTATRIVWEDSSKDSIMHARGVEVITPTNSTETLYTTGEVIISAGSIRSPALLETSGVGNPAVLEKFGIDPVIPLLGVGANLQDQPNIVISYSSPVNWTGYPSFVTYLTAKDLFGADFDSISRSVHSNISRYAATVTADLGSANETTISNQERLLKLQADLIFNSNSTVPLAELLWAPGPFSISSAFWNLLPFSRGSVHIGASDPMVEPSIDANFFQLPIDEYVQAAAAHRLRQLFKTPPLSTYVTSELAPSFTIVPEGADYGDGSWEQWIKAGYSTNQHPVSTCAMMGKELGGVVDSEGRVYGSGNVRVVDASVIPMQVSGHLSATVYALAEKMAERILSDRGRGVR</sequence>
<name>A0ACB6QLG2_9PLEO</name>
<protein>
    <submittedName>
        <fullName evidence="1">Alcohol oxidase</fullName>
    </submittedName>
</protein>
<keyword evidence="2" id="KW-1185">Reference proteome</keyword>
<organism evidence="1 2">
    <name type="scientific">Lindgomyces ingoldianus</name>
    <dbReference type="NCBI Taxonomy" id="673940"/>
    <lineage>
        <taxon>Eukaryota</taxon>
        <taxon>Fungi</taxon>
        <taxon>Dikarya</taxon>
        <taxon>Ascomycota</taxon>
        <taxon>Pezizomycotina</taxon>
        <taxon>Dothideomycetes</taxon>
        <taxon>Pleosporomycetidae</taxon>
        <taxon>Pleosporales</taxon>
        <taxon>Lindgomycetaceae</taxon>
        <taxon>Lindgomyces</taxon>
    </lineage>
</organism>
<accession>A0ACB6QLG2</accession>
<gene>
    <name evidence="1" type="ORF">BDR25DRAFT_266236</name>
</gene>
<dbReference type="EMBL" id="MU003518">
    <property type="protein sequence ID" value="KAF2467833.1"/>
    <property type="molecule type" value="Genomic_DNA"/>
</dbReference>
<dbReference type="Proteomes" id="UP000799755">
    <property type="component" value="Unassembled WGS sequence"/>
</dbReference>
<evidence type="ECO:0000313" key="2">
    <source>
        <dbReference type="Proteomes" id="UP000799755"/>
    </source>
</evidence>
<proteinExistence type="predicted"/>
<reference evidence="1" key="1">
    <citation type="journal article" date="2020" name="Stud. Mycol.">
        <title>101 Dothideomycetes genomes: a test case for predicting lifestyles and emergence of pathogens.</title>
        <authorList>
            <person name="Haridas S."/>
            <person name="Albert R."/>
            <person name="Binder M."/>
            <person name="Bloem J."/>
            <person name="Labutti K."/>
            <person name="Salamov A."/>
            <person name="Andreopoulos B."/>
            <person name="Baker S."/>
            <person name="Barry K."/>
            <person name="Bills G."/>
            <person name="Bluhm B."/>
            <person name="Cannon C."/>
            <person name="Castanera R."/>
            <person name="Culley D."/>
            <person name="Daum C."/>
            <person name="Ezra D."/>
            <person name="Gonzalez J."/>
            <person name="Henrissat B."/>
            <person name="Kuo A."/>
            <person name="Liang C."/>
            <person name="Lipzen A."/>
            <person name="Lutzoni F."/>
            <person name="Magnuson J."/>
            <person name="Mondo S."/>
            <person name="Nolan M."/>
            <person name="Ohm R."/>
            <person name="Pangilinan J."/>
            <person name="Park H.-J."/>
            <person name="Ramirez L."/>
            <person name="Alfaro M."/>
            <person name="Sun H."/>
            <person name="Tritt A."/>
            <person name="Yoshinaga Y."/>
            <person name="Zwiers L.-H."/>
            <person name="Turgeon B."/>
            <person name="Goodwin S."/>
            <person name="Spatafora J."/>
            <person name="Crous P."/>
            <person name="Grigoriev I."/>
        </authorList>
    </citation>
    <scope>NUCLEOTIDE SEQUENCE</scope>
    <source>
        <strain evidence="1">ATCC 200398</strain>
    </source>
</reference>